<evidence type="ECO:0000313" key="6">
    <source>
        <dbReference type="EMBL" id="MFC7404690.1"/>
    </source>
</evidence>
<dbReference type="EMBL" id="JBHTCQ010000001">
    <property type="protein sequence ID" value="MFC7404690.1"/>
    <property type="molecule type" value="Genomic_DNA"/>
</dbReference>
<dbReference type="PANTHER" id="PTHR43708:SF5">
    <property type="entry name" value="CONSERVED EXPRESSED OXIDOREDUCTASE (EUROFUNG)-RELATED"/>
    <property type="match status" value="1"/>
</dbReference>
<organism evidence="6 7">
    <name type="scientific">Georgenia alba</name>
    <dbReference type="NCBI Taxonomy" id="2233858"/>
    <lineage>
        <taxon>Bacteria</taxon>
        <taxon>Bacillati</taxon>
        <taxon>Actinomycetota</taxon>
        <taxon>Actinomycetes</taxon>
        <taxon>Micrococcales</taxon>
        <taxon>Bogoriellaceae</taxon>
        <taxon>Georgenia</taxon>
    </lineage>
</organism>
<dbReference type="InterPro" id="IPR051317">
    <property type="entry name" value="Gfo/Idh/MocA_oxidoreduct"/>
</dbReference>
<dbReference type="Pfam" id="PF01408">
    <property type="entry name" value="GFO_IDH_MocA"/>
    <property type="match status" value="1"/>
</dbReference>
<evidence type="ECO:0000259" key="4">
    <source>
        <dbReference type="Pfam" id="PF01408"/>
    </source>
</evidence>
<comment type="caution">
    <text evidence="6">The sequence shown here is derived from an EMBL/GenBank/DDBJ whole genome shotgun (WGS) entry which is preliminary data.</text>
</comment>
<dbReference type="SUPFAM" id="SSF51735">
    <property type="entry name" value="NAD(P)-binding Rossmann-fold domains"/>
    <property type="match status" value="1"/>
</dbReference>
<dbReference type="Proteomes" id="UP001596455">
    <property type="component" value="Unassembled WGS sequence"/>
</dbReference>
<dbReference type="InterPro" id="IPR000683">
    <property type="entry name" value="Gfo/Idh/MocA-like_OxRdtase_N"/>
</dbReference>
<dbReference type="RefSeq" id="WP_382392322.1">
    <property type="nucleotide sequence ID" value="NZ_JBHTCQ010000001.1"/>
</dbReference>
<accession>A0ABW2Q5A9</accession>
<dbReference type="Gene3D" id="3.30.360.10">
    <property type="entry name" value="Dihydrodipicolinate Reductase, domain 2"/>
    <property type="match status" value="1"/>
</dbReference>
<reference evidence="7" key="1">
    <citation type="journal article" date="2019" name="Int. J. Syst. Evol. Microbiol.">
        <title>The Global Catalogue of Microorganisms (GCM) 10K type strain sequencing project: providing services to taxonomists for standard genome sequencing and annotation.</title>
        <authorList>
            <consortium name="The Broad Institute Genomics Platform"/>
            <consortium name="The Broad Institute Genome Sequencing Center for Infectious Disease"/>
            <person name="Wu L."/>
            <person name="Ma J."/>
        </authorList>
    </citation>
    <scope>NUCLEOTIDE SEQUENCE [LARGE SCALE GENOMIC DNA]</scope>
    <source>
        <strain evidence="7">JCM 1490</strain>
    </source>
</reference>
<dbReference type="SUPFAM" id="SSF55347">
    <property type="entry name" value="Glyceraldehyde-3-phosphate dehydrogenase-like, C-terminal domain"/>
    <property type="match status" value="1"/>
</dbReference>
<keyword evidence="2" id="KW-0560">Oxidoreductase</keyword>
<feature type="domain" description="Gfo/Idh/MocA-like oxidoreductase N-terminal" evidence="4">
    <location>
        <begin position="5"/>
        <end position="125"/>
    </location>
</feature>
<evidence type="ECO:0000259" key="5">
    <source>
        <dbReference type="Pfam" id="PF22725"/>
    </source>
</evidence>
<sequence length="347" mass="37960">MSDRLRVGLVGTGWVAHQHATGYRQVAGDVVEIAAACDPRAEVLEAFCEQHEVPLRFARADELVASGEVDIVALLTPPAVRDEVIDPALSAGLHLLVEKPFATTGARAVRYTEAAESAGVRLAVGQNFRWFPEYQWLDHRLNRPDAGRAVYLEARSFQDRRQPSGQWRAEEHKLEMAIFSVHLIDRLQWLARSEPVTVSARTRRGLEADPLPGEQLSSLLITFGGDVVAHLTSTWLARSLPVNDFRIDTTTGSALVQRPGPMAGDALARADFGSGVEQDHFPDRTDDGGHASRSYGLSMRELATAVREGREPRHSGRDNLRTMGIMEAAYLSAARGGEVVGIEEALA</sequence>
<name>A0ABW2Q5A9_9MICO</name>
<dbReference type="PANTHER" id="PTHR43708">
    <property type="entry name" value="CONSERVED EXPRESSED OXIDOREDUCTASE (EUROFUNG)"/>
    <property type="match status" value="1"/>
</dbReference>
<evidence type="ECO:0000256" key="3">
    <source>
        <dbReference type="ARBA" id="ARBA00023027"/>
    </source>
</evidence>
<feature type="domain" description="GFO/IDH/MocA-like oxidoreductase" evidence="5">
    <location>
        <begin position="141"/>
        <end position="254"/>
    </location>
</feature>
<keyword evidence="7" id="KW-1185">Reference proteome</keyword>
<evidence type="ECO:0000256" key="1">
    <source>
        <dbReference type="ARBA" id="ARBA00010928"/>
    </source>
</evidence>
<proteinExistence type="inferred from homology"/>
<comment type="similarity">
    <text evidence="1">Belongs to the Gfo/Idh/MocA family.</text>
</comment>
<dbReference type="Gene3D" id="3.40.50.720">
    <property type="entry name" value="NAD(P)-binding Rossmann-like Domain"/>
    <property type="match status" value="1"/>
</dbReference>
<dbReference type="InterPro" id="IPR036291">
    <property type="entry name" value="NAD(P)-bd_dom_sf"/>
</dbReference>
<keyword evidence="3" id="KW-0520">NAD</keyword>
<dbReference type="Pfam" id="PF22725">
    <property type="entry name" value="GFO_IDH_MocA_C3"/>
    <property type="match status" value="1"/>
</dbReference>
<protein>
    <submittedName>
        <fullName evidence="6">Gfo/Idh/MocA family protein</fullName>
    </submittedName>
</protein>
<evidence type="ECO:0000313" key="7">
    <source>
        <dbReference type="Proteomes" id="UP001596455"/>
    </source>
</evidence>
<gene>
    <name evidence="6" type="ORF">ACFQQL_06175</name>
</gene>
<evidence type="ECO:0000256" key="2">
    <source>
        <dbReference type="ARBA" id="ARBA00023002"/>
    </source>
</evidence>
<dbReference type="InterPro" id="IPR055170">
    <property type="entry name" value="GFO_IDH_MocA-like_dom"/>
</dbReference>